<accession>A0A3B0VGD8</accession>
<dbReference type="Gene3D" id="3.30.450.90">
    <property type="match status" value="1"/>
</dbReference>
<dbReference type="InterPro" id="IPR027417">
    <property type="entry name" value="P-loop_NTPase"/>
</dbReference>
<organism evidence="3">
    <name type="scientific">hydrothermal vent metagenome</name>
    <dbReference type="NCBI Taxonomy" id="652676"/>
    <lineage>
        <taxon>unclassified sequences</taxon>
        <taxon>metagenomes</taxon>
        <taxon>ecological metagenomes</taxon>
    </lineage>
</organism>
<dbReference type="PROSITE" id="PS00662">
    <property type="entry name" value="T2SP_E"/>
    <property type="match status" value="1"/>
</dbReference>
<dbReference type="GO" id="GO:0016887">
    <property type="term" value="F:ATP hydrolysis activity"/>
    <property type="evidence" value="ECO:0007669"/>
    <property type="project" value="InterPro"/>
</dbReference>
<dbReference type="NCBIfam" id="TIGR01420">
    <property type="entry name" value="pilT_fam"/>
    <property type="match status" value="1"/>
</dbReference>
<dbReference type="CDD" id="cd01131">
    <property type="entry name" value="PilT"/>
    <property type="match status" value="1"/>
</dbReference>
<dbReference type="AlphaFoldDB" id="A0A3B0VGD8"/>
<dbReference type="Pfam" id="PF00437">
    <property type="entry name" value="T2SSE"/>
    <property type="match status" value="1"/>
</dbReference>
<dbReference type="PANTHER" id="PTHR30486:SF12">
    <property type="entry name" value="TYPE IV PILUS ATPASE PILU"/>
    <property type="match status" value="1"/>
</dbReference>
<evidence type="ECO:0000259" key="2">
    <source>
        <dbReference type="PROSITE" id="PS00662"/>
    </source>
</evidence>
<dbReference type="EMBL" id="UOEW01000225">
    <property type="protein sequence ID" value="VAW39373.1"/>
    <property type="molecule type" value="Genomic_DNA"/>
</dbReference>
<dbReference type="InterPro" id="IPR006321">
    <property type="entry name" value="PilT/PilU"/>
</dbReference>
<proteinExistence type="inferred from homology"/>
<dbReference type="InterPro" id="IPR001482">
    <property type="entry name" value="T2SS/T4SS_dom"/>
</dbReference>
<sequence>MDLTHFLKMLKEKNGSDMFLSTGAPINIKVEGVLQPLGSTALPNGLVKKIAYSIMSEGQVPEFERENELNLAISLPGTGRFRVNVFKQRNEVAMVIRTIKTHIPTAKELKVPELLNNLILEKRGLILVAGATGSGKSTTMASMINHRNEQMTGHILTVEDPIEFMHRHKKSIVNQREIGTDTHGYAPALKSALREAPDVILIGEIRDRDTMEAAISFAETGHLCLATIHANNSDQAIERVLNFFPSDSHKNILLNLALNVKAIIAQRLVKDKQGLRLPAIEILMNTPMIREMIRRGEVNKLKEAMETSLDDGMQTFDTALYNLYKGGTITLEEAVQNADSPQGLQVKINLSQGSRQDDELGELRSTESSFF</sequence>
<reference evidence="3" key="1">
    <citation type="submission" date="2018-06" db="EMBL/GenBank/DDBJ databases">
        <authorList>
            <person name="Zhirakovskaya E."/>
        </authorList>
    </citation>
    <scope>NUCLEOTIDE SEQUENCE</scope>
</reference>
<dbReference type="InterPro" id="IPR050921">
    <property type="entry name" value="T4SS_GSP_E_ATPase"/>
</dbReference>
<dbReference type="SUPFAM" id="SSF52540">
    <property type="entry name" value="P-loop containing nucleoside triphosphate hydrolases"/>
    <property type="match status" value="1"/>
</dbReference>
<dbReference type="Gene3D" id="3.40.50.300">
    <property type="entry name" value="P-loop containing nucleotide triphosphate hydrolases"/>
    <property type="match status" value="1"/>
</dbReference>
<dbReference type="PANTHER" id="PTHR30486">
    <property type="entry name" value="TWITCHING MOTILITY PROTEIN PILT"/>
    <property type="match status" value="1"/>
</dbReference>
<name>A0A3B0VGD8_9ZZZZ</name>
<evidence type="ECO:0000256" key="1">
    <source>
        <dbReference type="ARBA" id="ARBA00006611"/>
    </source>
</evidence>
<evidence type="ECO:0000313" key="3">
    <source>
        <dbReference type="EMBL" id="VAW39373.1"/>
    </source>
</evidence>
<feature type="domain" description="Bacterial type II secretion system protein E" evidence="2">
    <location>
        <begin position="193"/>
        <end position="207"/>
    </location>
</feature>
<comment type="similarity">
    <text evidence="1">Belongs to the GSP E family.</text>
</comment>
<protein>
    <submittedName>
        <fullName evidence="3">Twitching motility protein PilT</fullName>
    </submittedName>
</protein>
<gene>
    <name evidence="3" type="ORF">MNBD_GAMMA01-424</name>
</gene>
<dbReference type="GO" id="GO:0005524">
    <property type="term" value="F:ATP binding"/>
    <property type="evidence" value="ECO:0007669"/>
    <property type="project" value="InterPro"/>
</dbReference>